<dbReference type="Proteomes" id="UP000283895">
    <property type="component" value="Unassembled WGS sequence"/>
</dbReference>
<keyword evidence="2" id="KW-1133">Transmembrane helix</keyword>
<accession>A0A423WGI0</accession>
<reference evidence="3 4" key="1">
    <citation type="submission" date="2015-09" db="EMBL/GenBank/DDBJ databases">
        <title>Host preference determinants of Valsa canker pathogens revealed by comparative genomics.</title>
        <authorList>
            <person name="Yin Z."/>
            <person name="Huang L."/>
        </authorList>
    </citation>
    <scope>NUCLEOTIDE SEQUENCE [LARGE SCALE GENOMIC DNA]</scope>
    <source>
        <strain evidence="3 4">03-1</strain>
    </source>
</reference>
<proteinExistence type="predicted"/>
<dbReference type="AlphaFoldDB" id="A0A423WGI0"/>
<sequence>MRGITTLPRRIITIFRGRIAATKASMKLEISYACDLLVDMVINILFMIFSQQYFLDRISNKHAQPAGLANVEFYEAIMYPDDNMELVNVLYDMKNGLWKLDAKPTDRQLGRLINREDRVLLLCPRKLVEVLDKGRHGASMISVEDAYNKWQTKHVLVNRLSTPGQKDPFGSLPDFGTLVQGGEGQDLRLSSHDIFHICNLKGFLLHCSMIDIGDPNAAGNIMKSWMVTMPQVLSILEVKATMRKCKETYWELFRRGRVGSTVYLQLHGADDPDGPSQKFVHCELPVQTADTQTIAALRLATQTGDNGSMRVPNGRSGHDKVHSQPANVQALADQAVHPYGKDLNINDPQTYFAKFGSLTSPQQTANILLALSFFLRPPELDWENLPLAEADLKKSLPRSRTETPEVFIASRKLDNRMAPLSQVTHIATSAVQKQFEASGNNHDLQEALRSFGSTPVQSQLRRTRPVVSNDETDRLQSPICHQRQVSSLGSPVHVSHAPVDDGCGQVSHAMDSANTTPRASRPFRFASSQTTGTVRVHKLPEEDSAVLAEVNRNTLNPEAPSFISLTVPSRDVIKAEEEEGLCIPAGAQPSISFEDATAVGIPGYQNDEAHSEFGYTSANAGFSMDGDSEDSRECSKSSSVTADTDMEMEQEEFEQTEE</sequence>
<dbReference type="OrthoDB" id="5223045at2759"/>
<comment type="caution">
    <text evidence="3">The sequence shown here is derived from an EMBL/GenBank/DDBJ whole genome shotgun (WGS) entry which is preliminary data.</text>
</comment>
<keyword evidence="2" id="KW-0812">Transmembrane</keyword>
<gene>
    <name evidence="3" type="ORF">VMCG_06045</name>
</gene>
<evidence type="ECO:0000313" key="3">
    <source>
        <dbReference type="EMBL" id="ROW02469.1"/>
    </source>
</evidence>
<feature type="region of interest" description="Disordered" evidence="1">
    <location>
        <begin position="453"/>
        <end position="475"/>
    </location>
</feature>
<keyword evidence="2" id="KW-0472">Membrane</keyword>
<evidence type="ECO:0000256" key="2">
    <source>
        <dbReference type="SAM" id="Phobius"/>
    </source>
</evidence>
<dbReference type="EMBL" id="LKEA01000017">
    <property type="protein sequence ID" value="ROW02469.1"/>
    <property type="molecule type" value="Genomic_DNA"/>
</dbReference>
<feature type="transmembrane region" description="Helical" evidence="2">
    <location>
        <begin position="36"/>
        <end position="55"/>
    </location>
</feature>
<organism evidence="3 4">
    <name type="scientific">Cytospora schulzeri</name>
    <dbReference type="NCBI Taxonomy" id="448051"/>
    <lineage>
        <taxon>Eukaryota</taxon>
        <taxon>Fungi</taxon>
        <taxon>Dikarya</taxon>
        <taxon>Ascomycota</taxon>
        <taxon>Pezizomycotina</taxon>
        <taxon>Sordariomycetes</taxon>
        <taxon>Sordariomycetidae</taxon>
        <taxon>Diaporthales</taxon>
        <taxon>Cytosporaceae</taxon>
        <taxon>Cytospora</taxon>
    </lineage>
</organism>
<evidence type="ECO:0000256" key="1">
    <source>
        <dbReference type="SAM" id="MobiDB-lite"/>
    </source>
</evidence>
<evidence type="ECO:0000313" key="4">
    <source>
        <dbReference type="Proteomes" id="UP000283895"/>
    </source>
</evidence>
<feature type="region of interest" description="Disordered" evidence="1">
    <location>
        <begin position="617"/>
        <end position="658"/>
    </location>
</feature>
<protein>
    <submittedName>
        <fullName evidence="3">Uncharacterized protein</fullName>
    </submittedName>
</protein>
<name>A0A423WGI0_9PEZI</name>
<keyword evidence="4" id="KW-1185">Reference proteome</keyword>
<feature type="compositionally biased region" description="Acidic residues" evidence="1">
    <location>
        <begin position="644"/>
        <end position="658"/>
    </location>
</feature>